<protein>
    <recommendedName>
        <fullName evidence="9">TRAP transporter small permease protein</fullName>
    </recommendedName>
</protein>
<keyword evidence="5 9" id="KW-0812">Transmembrane</keyword>
<dbReference type="PATRIC" id="fig|1232683.4.peg.269"/>
<evidence type="ECO:0000256" key="6">
    <source>
        <dbReference type="ARBA" id="ARBA00022989"/>
    </source>
</evidence>
<evidence type="ECO:0000313" key="12">
    <source>
        <dbReference type="Proteomes" id="UP000028252"/>
    </source>
</evidence>
<evidence type="ECO:0000256" key="7">
    <source>
        <dbReference type="ARBA" id="ARBA00023136"/>
    </source>
</evidence>
<dbReference type="InterPro" id="IPR007387">
    <property type="entry name" value="TRAP_DctQ"/>
</dbReference>
<gene>
    <name evidence="11" type="ORF">ADIMK_0274</name>
</gene>
<name>A0A081G3G2_9GAMM</name>
<organism evidence="11 12">
    <name type="scientific">Marinobacterium lacunae</name>
    <dbReference type="NCBI Taxonomy" id="1232683"/>
    <lineage>
        <taxon>Bacteria</taxon>
        <taxon>Pseudomonadati</taxon>
        <taxon>Pseudomonadota</taxon>
        <taxon>Gammaproteobacteria</taxon>
        <taxon>Oceanospirillales</taxon>
        <taxon>Oceanospirillaceae</taxon>
        <taxon>Marinobacterium</taxon>
    </lineage>
</organism>
<dbReference type="GO" id="GO:0005886">
    <property type="term" value="C:plasma membrane"/>
    <property type="evidence" value="ECO:0007669"/>
    <property type="project" value="UniProtKB-SubCell"/>
</dbReference>
<dbReference type="PANTHER" id="PTHR35011:SF2">
    <property type="entry name" value="2,3-DIKETO-L-GULONATE TRAP TRANSPORTER SMALL PERMEASE PROTEIN YIAM"/>
    <property type="match status" value="1"/>
</dbReference>
<dbReference type="RefSeq" id="WP_036182731.1">
    <property type="nucleotide sequence ID" value="NZ_JMQN01000011.1"/>
</dbReference>
<comment type="subunit">
    <text evidence="9">The complex comprises the extracytoplasmic solute receptor protein and the two transmembrane proteins.</text>
</comment>
<feature type="transmembrane region" description="Helical" evidence="9">
    <location>
        <begin position="40"/>
        <end position="64"/>
    </location>
</feature>
<dbReference type="EMBL" id="JMQN01000011">
    <property type="protein sequence ID" value="KEA65317.1"/>
    <property type="molecule type" value="Genomic_DNA"/>
</dbReference>
<dbReference type="OrthoDB" id="4964541at2"/>
<feature type="domain" description="Tripartite ATP-independent periplasmic transporters DctQ component" evidence="10">
    <location>
        <begin position="25"/>
        <end position="169"/>
    </location>
</feature>
<keyword evidence="3" id="KW-1003">Cell membrane</keyword>
<accession>A0A081G3G2</accession>
<keyword evidence="7 9" id="KW-0472">Membrane</keyword>
<comment type="function">
    <text evidence="9">Part of the tripartite ATP-independent periplasmic (TRAP) transport system.</text>
</comment>
<keyword evidence="2 9" id="KW-0813">Transport</keyword>
<evidence type="ECO:0000256" key="9">
    <source>
        <dbReference type="RuleBase" id="RU369079"/>
    </source>
</evidence>
<keyword evidence="4 9" id="KW-0997">Cell inner membrane</keyword>
<sequence>MLQKLSDGLARLEIGLAAVLAAAVTLLILLNILTRAVGMAIYWVDELAIYAMIWSTFLATSVVLKQRDAITVTILIDKLGERGRYWMSLFADLMVLLFALILLVLCWRWMDPPTLIANGFNIKAFQAETFNFIYSEKTNTLGMLKIWPWLIVPLFSISLTVHSLNNLALKIFSIPIYRSARA</sequence>
<dbReference type="GO" id="GO:0015740">
    <property type="term" value="P:C4-dicarboxylate transport"/>
    <property type="evidence" value="ECO:0007669"/>
    <property type="project" value="TreeGrafter"/>
</dbReference>
<dbReference type="eggNOG" id="COG3090">
    <property type="taxonomic scope" value="Bacteria"/>
</dbReference>
<dbReference type="PANTHER" id="PTHR35011">
    <property type="entry name" value="2,3-DIKETO-L-GULONATE TRAP TRANSPORTER SMALL PERMEASE PROTEIN YIAM"/>
    <property type="match status" value="1"/>
</dbReference>
<evidence type="ECO:0000256" key="1">
    <source>
        <dbReference type="ARBA" id="ARBA00004429"/>
    </source>
</evidence>
<evidence type="ECO:0000256" key="2">
    <source>
        <dbReference type="ARBA" id="ARBA00022448"/>
    </source>
</evidence>
<evidence type="ECO:0000256" key="3">
    <source>
        <dbReference type="ARBA" id="ARBA00022475"/>
    </source>
</evidence>
<reference evidence="11 12" key="1">
    <citation type="submission" date="2014-04" db="EMBL/GenBank/DDBJ databases">
        <title>Marinobacterium kochiensis sp. nov., isolated from sediment sample collected from Kochi backwaters in Kerala, India.</title>
        <authorList>
            <person name="Singh A."/>
            <person name="Pinnaka A.K."/>
        </authorList>
    </citation>
    <scope>NUCLEOTIDE SEQUENCE [LARGE SCALE GENOMIC DNA]</scope>
    <source>
        <strain evidence="11 12">AK27</strain>
    </source>
</reference>
<dbReference type="InterPro" id="IPR055348">
    <property type="entry name" value="DctQ"/>
</dbReference>
<keyword evidence="12" id="KW-1185">Reference proteome</keyword>
<evidence type="ECO:0000256" key="8">
    <source>
        <dbReference type="ARBA" id="ARBA00038436"/>
    </source>
</evidence>
<dbReference type="Pfam" id="PF04290">
    <property type="entry name" value="DctQ"/>
    <property type="match status" value="1"/>
</dbReference>
<evidence type="ECO:0000256" key="5">
    <source>
        <dbReference type="ARBA" id="ARBA00022692"/>
    </source>
</evidence>
<dbReference type="GO" id="GO:0022857">
    <property type="term" value="F:transmembrane transporter activity"/>
    <property type="evidence" value="ECO:0007669"/>
    <property type="project" value="UniProtKB-UniRule"/>
</dbReference>
<dbReference type="STRING" id="1232683.ADIMK_0274"/>
<evidence type="ECO:0000256" key="4">
    <source>
        <dbReference type="ARBA" id="ARBA00022519"/>
    </source>
</evidence>
<evidence type="ECO:0000259" key="10">
    <source>
        <dbReference type="Pfam" id="PF04290"/>
    </source>
</evidence>
<comment type="similarity">
    <text evidence="8 9">Belongs to the TRAP transporter small permease family.</text>
</comment>
<proteinExistence type="inferred from homology"/>
<feature type="transmembrane region" description="Helical" evidence="9">
    <location>
        <begin position="12"/>
        <end position="34"/>
    </location>
</feature>
<dbReference type="AlphaFoldDB" id="A0A081G3G2"/>
<keyword evidence="6 9" id="KW-1133">Transmembrane helix</keyword>
<comment type="caution">
    <text evidence="11">The sequence shown here is derived from an EMBL/GenBank/DDBJ whole genome shotgun (WGS) entry which is preliminary data.</text>
</comment>
<feature type="transmembrane region" description="Helical" evidence="9">
    <location>
        <begin position="146"/>
        <end position="169"/>
    </location>
</feature>
<evidence type="ECO:0000313" key="11">
    <source>
        <dbReference type="EMBL" id="KEA65317.1"/>
    </source>
</evidence>
<feature type="transmembrane region" description="Helical" evidence="9">
    <location>
        <begin position="85"/>
        <end position="110"/>
    </location>
</feature>
<dbReference type="Proteomes" id="UP000028252">
    <property type="component" value="Unassembled WGS sequence"/>
</dbReference>
<comment type="subcellular location">
    <subcellularLocation>
        <location evidence="1 9">Cell inner membrane</location>
        <topology evidence="1 9">Multi-pass membrane protein</topology>
    </subcellularLocation>
</comment>